<dbReference type="Pfam" id="PF12833">
    <property type="entry name" value="HTH_18"/>
    <property type="match status" value="1"/>
</dbReference>
<dbReference type="GO" id="GO:0003700">
    <property type="term" value="F:DNA-binding transcription factor activity"/>
    <property type="evidence" value="ECO:0007669"/>
    <property type="project" value="InterPro"/>
</dbReference>
<dbReference type="PROSITE" id="PS01124">
    <property type="entry name" value="HTH_ARAC_FAMILY_2"/>
    <property type="match status" value="1"/>
</dbReference>
<dbReference type="SUPFAM" id="SSF46689">
    <property type="entry name" value="Homeodomain-like"/>
    <property type="match status" value="2"/>
</dbReference>
<dbReference type="InterPro" id="IPR009057">
    <property type="entry name" value="Homeodomain-like_sf"/>
</dbReference>
<dbReference type="InterPro" id="IPR020449">
    <property type="entry name" value="Tscrpt_reg_AraC-type_HTH"/>
</dbReference>
<evidence type="ECO:0000313" key="4">
    <source>
        <dbReference type="EMBL" id="OAQ56243.1"/>
    </source>
</evidence>
<reference evidence="4 5" key="1">
    <citation type="submission" date="2016-04" db="EMBL/GenBank/DDBJ databases">
        <title>Draft genome of an Enterococcus thailandicus strain isolated from bovine feces.</title>
        <authorList>
            <person name="Beukers A.G."/>
            <person name="Zaheer R."/>
            <person name="Goji N."/>
            <person name="Cook S.R."/>
            <person name="Amoako K."/>
            <person name="Chaves A.V."/>
            <person name="Ward M.P."/>
            <person name="Mcallister T.A."/>
        </authorList>
    </citation>
    <scope>NUCLEOTIDE SEQUENCE [LARGE SCALE GENOMIC DNA]</scope>
    <source>
        <strain evidence="4 5">F0711D 46</strain>
    </source>
</reference>
<dbReference type="GeneID" id="77487064"/>
<evidence type="ECO:0000256" key="2">
    <source>
        <dbReference type="ARBA" id="ARBA00023125"/>
    </source>
</evidence>
<keyword evidence="1" id="KW-0805">Transcription regulation</keyword>
<dbReference type="InterPro" id="IPR037923">
    <property type="entry name" value="HTH-like"/>
</dbReference>
<dbReference type="PANTHER" id="PTHR43280">
    <property type="entry name" value="ARAC-FAMILY TRANSCRIPTIONAL REGULATOR"/>
    <property type="match status" value="1"/>
</dbReference>
<evidence type="ECO:0000256" key="1">
    <source>
        <dbReference type="ARBA" id="ARBA00023015"/>
    </source>
</evidence>
<proteinExistence type="predicted"/>
<dbReference type="PANTHER" id="PTHR43280:SF28">
    <property type="entry name" value="HTH-TYPE TRANSCRIPTIONAL ACTIVATOR RHAS"/>
    <property type="match status" value="1"/>
</dbReference>
<dbReference type="InterPro" id="IPR018060">
    <property type="entry name" value="HTH_AraC"/>
</dbReference>
<dbReference type="AlphaFoldDB" id="A0A179ETW9"/>
<organism evidence="4 5">
    <name type="scientific">Enterococcus thailandicus</name>
    <dbReference type="NCBI Taxonomy" id="417368"/>
    <lineage>
        <taxon>Bacteria</taxon>
        <taxon>Bacillati</taxon>
        <taxon>Bacillota</taxon>
        <taxon>Bacilli</taxon>
        <taxon>Lactobacillales</taxon>
        <taxon>Enterococcaceae</taxon>
        <taxon>Enterococcus</taxon>
    </lineage>
</organism>
<dbReference type="Gene3D" id="2.60.120.280">
    <property type="entry name" value="Regulatory protein AraC"/>
    <property type="match status" value="1"/>
</dbReference>
<dbReference type="KEGG" id="eth:CK496_05360"/>
<dbReference type="EMBL" id="LWMN01000010">
    <property type="protein sequence ID" value="OAQ56243.1"/>
    <property type="molecule type" value="Genomic_DNA"/>
</dbReference>
<dbReference type="Proteomes" id="UP000078516">
    <property type="component" value="Unassembled WGS sequence"/>
</dbReference>
<protein>
    <submittedName>
        <fullName evidence="4">Uncharacterized protein</fullName>
    </submittedName>
</protein>
<dbReference type="SMART" id="SM00342">
    <property type="entry name" value="HTH_ARAC"/>
    <property type="match status" value="1"/>
</dbReference>
<keyword evidence="2" id="KW-0238">DNA-binding</keyword>
<comment type="caution">
    <text evidence="4">The sequence shown here is derived from an EMBL/GenBank/DDBJ whole genome shotgun (WGS) entry which is preliminary data.</text>
</comment>
<evidence type="ECO:0000256" key="3">
    <source>
        <dbReference type="ARBA" id="ARBA00023163"/>
    </source>
</evidence>
<keyword evidence="5" id="KW-1185">Reference proteome</keyword>
<gene>
    <name evidence="4" type="ORF">A6E74_02190</name>
</gene>
<dbReference type="InterPro" id="IPR003313">
    <property type="entry name" value="AraC-bd"/>
</dbReference>
<name>A0A179ETW9_ENTTH</name>
<dbReference type="GO" id="GO:0043565">
    <property type="term" value="F:sequence-specific DNA binding"/>
    <property type="evidence" value="ECO:0007669"/>
    <property type="project" value="InterPro"/>
</dbReference>
<dbReference type="PRINTS" id="PR00032">
    <property type="entry name" value="HTHARAC"/>
</dbReference>
<dbReference type="Gene3D" id="1.10.10.60">
    <property type="entry name" value="Homeodomain-like"/>
    <property type="match status" value="2"/>
</dbReference>
<sequence>MTIYFNLSIRQLPISIESIGTNWQQVSLQRTQGHPLYHWLQTETGAGEIWIEKQKLTLAAGEGVLISPFVPHAYYPLTDDWQTNFVTFDGHLKNHLDLLVGSEQFLLAKDTEKFQFSTQIEKMIAAFEANTDHLALSVLCYQFLLQLSQPQENMQIDELYQKYVLPSLNEIQANYAQHLTIDQIAQKQFITPQYFSRLFKKFMGKSPYQYLIDFRIRQAKNFLINQPDLSIQLVGERVGFDSTSQFINTFKKKTGYTPKNFRKFY</sequence>
<dbReference type="SUPFAM" id="SSF51215">
    <property type="entry name" value="Regulatory protein AraC"/>
    <property type="match status" value="1"/>
</dbReference>
<keyword evidence="3" id="KW-0804">Transcription</keyword>
<dbReference type="Pfam" id="PF02311">
    <property type="entry name" value="AraC_binding"/>
    <property type="match status" value="1"/>
</dbReference>
<evidence type="ECO:0000313" key="5">
    <source>
        <dbReference type="Proteomes" id="UP000078516"/>
    </source>
</evidence>
<accession>A0A179ETW9</accession>
<dbReference type="RefSeq" id="WP_067481725.1">
    <property type="nucleotide sequence ID" value="NZ_BSWX01000001.1"/>
</dbReference>